<sequence length="125" mass="14484">MKLKYCVFLGIIVLLYSCDKPVDLPDFDESQWQSDHHGCSGVRLQMLDNLEQAKEHIKGLSEDEVVRVLGKPDKNELYKRNQKFYIYEIDNAEECGQKTEGADHVYLNIRFNATGLAKEVLVYRD</sequence>
<gene>
    <name evidence="2" type="ORF">E1163_16390</name>
</gene>
<dbReference type="Proteomes" id="UP000798808">
    <property type="component" value="Unassembled WGS sequence"/>
</dbReference>
<name>A0ABW9RTB9_9BACT</name>
<accession>A0ABW9RTB9</accession>
<evidence type="ECO:0000313" key="2">
    <source>
        <dbReference type="EMBL" id="MTI26538.1"/>
    </source>
</evidence>
<dbReference type="Gene3D" id="3.30.1450.10">
    <property type="match status" value="1"/>
</dbReference>
<keyword evidence="1" id="KW-0732">Signal</keyword>
<protein>
    <recommendedName>
        <fullName evidence="4">Outer membrane protein assembly factor BamE</fullName>
    </recommendedName>
</protein>
<reference evidence="2 3" key="1">
    <citation type="submission" date="2019-02" db="EMBL/GenBank/DDBJ databases">
        <authorList>
            <person name="Goldberg S.R."/>
            <person name="Haltli B.A."/>
            <person name="Correa H."/>
            <person name="Russell K.G."/>
        </authorList>
    </citation>
    <scope>NUCLEOTIDE SEQUENCE [LARGE SCALE GENOMIC DNA]</scope>
    <source>
        <strain evidence="2 3">JCM 16186</strain>
    </source>
</reference>
<dbReference type="EMBL" id="SMLW01000586">
    <property type="protein sequence ID" value="MTI26538.1"/>
    <property type="molecule type" value="Genomic_DNA"/>
</dbReference>
<comment type="caution">
    <text evidence="2">The sequence shown here is derived from an EMBL/GenBank/DDBJ whole genome shotgun (WGS) entry which is preliminary data.</text>
</comment>
<proteinExistence type="predicted"/>
<dbReference type="InterPro" id="IPR037873">
    <property type="entry name" value="BamE-like"/>
</dbReference>
<keyword evidence="3" id="KW-1185">Reference proteome</keyword>
<dbReference type="PROSITE" id="PS51257">
    <property type="entry name" value="PROKAR_LIPOPROTEIN"/>
    <property type="match status" value="1"/>
</dbReference>
<evidence type="ECO:0008006" key="4">
    <source>
        <dbReference type="Google" id="ProtNLM"/>
    </source>
</evidence>
<organism evidence="2 3">
    <name type="scientific">Fulvivirga kasyanovii</name>
    <dbReference type="NCBI Taxonomy" id="396812"/>
    <lineage>
        <taxon>Bacteria</taxon>
        <taxon>Pseudomonadati</taxon>
        <taxon>Bacteroidota</taxon>
        <taxon>Cytophagia</taxon>
        <taxon>Cytophagales</taxon>
        <taxon>Fulvivirgaceae</taxon>
        <taxon>Fulvivirga</taxon>
    </lineage>
</organism>
<evidence type="ECO:0000313" key="3">
    <source>
        <dbReference type="Proteomes" id="UP000798808"/>
    </source>
</evidence>
<dbReference type="RefSeq" id="WP_155173552.1">
    <property type="nucleotide sequence ID" value="NZ_BAAAFL010000053.1"/>
</dbReference>
<evidence type="ECO:0000256" key="1">
    <source>
        <dbReference type="ARBA" id="ARBA00022729"/>
    </source>
</evidence>